<reference evidence="1" key="1">
    <citation type="journal article" date="2014" name="PLoS Negl. Trop. Dis.">
        <title>An updated insight into the Sialotranscriptome of Triatoma infestans: developmental stage and geographic variations.</title>
        <authorList>
            <person name="Schwarz A."/>
            <person name="Medrano-Mercado N."/>
            <person name="Schaub G.A."/>
            <person name="Struchiner C.J."/>
            <person name="Bargues M.D."/>
            <person name="Levy M.Z."/>
            <person name="Ribeiro J.M."/>
        </authorList>
    </citation>
    <scope>NUCLEOTIDE SEQUENCE</scope>
    <source>
        <strain evidence="1">Chile</strain>
        <tissue evidence="1">Salivary glands</tissue>
    </source>
</reference>
<dbReference type="GO" id="GO:0071897">
    <property type="term" value="P:DNA biosynthetic process"/>
    <property type="evidence" value="ECO:0007669"/>
    <property type="project" value="UniProtKB-ARBA"/>
</dbReference>
<proteinExistence type="evidence at transcript level"/>
<dbReference type="SUPFAM" id="SSF53098">
    <property type="entry name" value="Ribonuclease H-like"/>
    <property type="match status" value="1"/>
</dbReference>
<dbReference type="InterPro" id="IPR012337">
    <property type="entry name" value="RNaseH-like_sf"/>
</dbReference>
<dbReference type="PANTHER" id="PTHR31511">
    <property type="entry name" value="PROTEIN CBG23764"/>
    <property type="match status" value="1"/>
</dbReference>
<dbReference type="InterPro" id="IPR044925">
    <property type="entry name" value="His-Me_finger_sf"/>
</dbReference>
<protein>
    <submittedName>
        <fullName evidence="1">Putative dna polymerase type b</fullName>
    </submittedName>
</protein>
<dbReference type="PANTHER" id="PTHR31511:SF12">
    <property type="entry name" value="RHO TERMINATION FACTOR N-TERMINAL DOMAIN-CONTAINING PROTEIN"/>
    <property type="match status" value="1"/>
</dbReference>
<dbReference type="InterPro" id="IPR036397">
    <property type="entry name" value="RNaseH_sf"/>
</dbReference>
<feature type="non-terminal residue" evidence="1">
    <location>
        <position position="1"/>
    </location>
</feature>
<name>A0A023EZN1_TRIIF</name>
<organism evidence="1">
    <name type="scientific">Triatoma infestans</name>
    <name type="common">Assassin bug</name>
    <dbReference type="NCBI Taxonomy" id="30076"/>
    <lineage>
        <taxon>Eukaryota</taxon>
        <taxon>Metazoa</taxon>
        <taxon>Ecdysozoa</taxon>
        <taxon>Arthropoda</taxon>
        <taxon>Hexapoda</taxon>
        <taxon>Insecta</taxon>
        <taxon>Pterygota</taxon>
        <taxon>Neoptera</taxon>
        <taxon>Paraneoptera</taxon>
        <taxon>Hemiptera</taxon>
        <taxon>Heteroptera</taxon>
        <taxon>Panheteroptera</taxon>
        <taxon>Cimicomorpha</taxon>
        <taxon>Reduviidae</taxon>
        <taxon>Triatominae</taxon>
        <taxon>Triatoma</taxon>
    </lineage>
</organism>
<dbReference type="EMBL" id="GBBI01003999">
    <property type="protein sequence ID" value="JAC14713.1"/>
    <property type="molecule type" value="mRNA"/>
</dbReference>
<dbReference type="InterPro" id="IPR043502">
    <property type="entry name" value="DNA/RNA_pol_sf"/>
</dbReference>
<dbReference type="Gene3D" id="3.30.420.10">
    <property type="entry name" value="Ribonuclease H-like superfamily/Ribonuclease H"/>
    <property type="match status" value="1"/>
</dbReference>
<dbReference type="GO" id="GO:0042575">
    <property type="term" value="C:DNA polymerase complex"/>
    <property type="evidence" value="ECO:0007669"/>
    <property type="project" value="UniProtKB-ARBA"/>
</dbReference>
<evidence type="ECO:0000313" key="1">
    <source>
        <dbReference type="EMBL" id="JAC14713.1"/>
    </source>
</evidence>
<sequence>LKDVRNRVVDLITTQLTIHEAVKINLWVDCTFVNMNGEEMCKALKTPNKAVYALTDLTSFTEQAFNKLCLEMEEAAMSKSGWSLKSVDGLRVRVSKYNPLRAKSFIPLPKCIADKKACINVTNKDNRCFMYAVLAKFVNEHCQRPSNYKSLENKYDFSCLTFPTPINQIKLFEKRNNISINLFGLDDKNCLYPLKVVDSELDNHRDLLIISNGTDNHYVYIKNFERLVGMQKSKTNNAKFICKRCFSHFDKRCNGKARFEQHKLLCGKHKAARVKLPTTKPYVQFEHGGRIQRVPVVVYLDFEVILEKVSNCKPNPELSSTTITHLHKAMSFCAYVKITDEVEGVDHNLPSEPYIYRGEDAAKHCVLYLKDIAEKVENIYSLAIPMNPLTVEEEVAFNEATLCYMCDKPFTESDGKVKDHSHISGKYRGPAHNTCNVMCRTLKFVPVFCHNLSGYDSHIIIKELGYDDKNVEIIPNSEEKYISFSKTISDRMKLRFVDSLRFMASSLDSLAKNLKNNFPETSKFVQPNLLHLVTRKGFFPYEYVSSWDVLNDTCLPPREAFYSSLTGEGISENDYQHALNVWNSFSCATLGDYSDIYLKTDVLLLADIFENFRNVTLRSHKLDPAHYYTLPGLSWDAMLRFTQCRLQLLTDYDQILMIEAGIRGGICQVTRRYASANNKYMPDFNPLQPSTFISYQDCNNLYGFAMCKYLPYDEFKWVEEPNNINIETLEEHDDVGYILDVDVEYPNDLHELHNDLPFLPESIMVEGQPKLVAHLGPHKNYICHYMLLKQALNHGLKLLKINRALQFKQSPWLSPYINHNTELRKKADNEFEKDLYKLYNNSVFGKTMENVRRRLNIRLTSNPTQLEKLIARPDCMDWTIFNESLAAVHLAKSHIVFTKATYIGLSVLDISKCHLFDYHYNVMVPRYGMEKLKLCYMDTDSFVYLIQTDDLYHDFKEMSSYLDLSNYKPNHPCFSEENKKVLGKFKDESAGEIITDFAGLRSKMYAIKFLNNEIIKKAKGIKKNVLQRSISFDDYIACLISKEPIRNSMIMFRSKKHDLLTLEQSKISLCPLDTKRIILEDGICTRAVNHFLNE</sequence>
<dbReference type="SUPFAM" id="SSF56672">
    <property type="entry name" value="DNA/RNA polymerases"/>
    <property type="match status" value="1"/>
</dbReference>
<dbReference type="SUPFAM" id="SSF54060">
    <property type="entry name" value="His-Me finger endonucleases"/>
    <property type="match status" value="1"/>
</dbReference>
<dbReference type="AlphaFoldDB" id="A0A023EZN1"/>
<dbReference type="InterPro" id="IPR023211">
    <property type="entry name" value="DNA_pol_palm_dom_sf"/>
</dbReference>
<dbReference type="GO" id="GO:0003676">
    <property type="term" value="F:nucleic acid binding"/>
    <property type="evidence" value="ECO:0007669"/>
    <property type="project" value="InterPro"/>
</dbReference>
<accession>A0A023EZN1</accession>
<dbReference type="Gene3D" id="3.90.1600.10">
    <property type="entry name" value="Palm domain of DNA polymerase"/>
    <property type="match status" value="1"/>
</dbReference>